<dbReference type="InterPro" id="IPR011577">
    <property type="entry name" value="Cyt_b561_bac/Ni-Hgenase"/>
</dbReference>
<accession>A0A937I6R5</accession>
<organism evidence="15 16">
    <name type="scientific">SAR86 cluster bacterium</name>
    <dbReference type="NCBI Taxonomy" id="2030880"/>
    <lineage>
        <taxon>Bacteria</taxon>
        <taxon>Pseudomonadati</taxon>
        <taxon>Pseudomonadota</taxon>
        <taxon>Gammaproteobacteria</taxon>
        <taxon>SAR86 cluster</taxon>
    </lineage>
</organism>
<gene>
    <name evidence="15" type="ORF">ISQ63_00900</name>
</gene>
<comment type="subcellular location">
    <subcellularLocation>
        <location evidence="2">Cell membrane</location>
        <topology evidence="2">Multi-pass membrane protein</topology>
    </subcellularLocation>
</comment>
<keyword evidence="5" id="KW-0349">Heme</keyword>
<keyword evidence="3" id="KW-0813">Transport</keyword>
<sequence length="181" mass="20646">MTIDYTKAQKIIHWLMAIIIMLDLNVAQKFGGNMELWDRLESRADHATAGMIVTFLFLLRVVLRYVYGAPKLPSTMPAWQVVSAKLGHYSLYFLMAGLIITGISMASFASDPILVFGIDLAFAFHNQSTFHLIRDFHEFCTNAIILLIIIHIGAALYHHFFAKDDTTLKMFKFWQTKTNAQ</sequence>
<keyword evidence="6 13" id="KW-0812">Transmembrane</keyword>
<dbReference type="GO" id="GO:0009055">
    <property type="term" value="F:electron transfer activity"/>
    <property type="evidence" value="ECO:0007669"/>
    <property type="project" value="InterPro"/>
</dbReference>
<dbReference type="Pfam" id="PF01292">
    <property type="entry name" value="Ni_hydr_CYTB"/>
    <property type="match status" value="1"/>
</dbReference>
<evidence type="ECO:0000256" key="10">
    <source>
        <dbReference type="ARBA" id="ARBA00023004"/>
    </source>
</evidence>
<evidence type="ECO:0000256" key="6">
    <source>
        <dbReference type="ARBA" id="ARBA00022692"/>
    </source>
</evidence>
<evidence type="ECO:0000256" key="4">
    <source>
        <dbReference type="ARBA" id="ARBA00022475"/>
    </source>
</evidence>
<evidence type="ECO:0000256" key="3">
    <source>
        <dbReference type="ARBA" id="ARBA00022448"/>
    </source>
</evidence>
<dbReference type="GO" id="GO:0022904">
    <property type="term" value="P:respiratory electron transport chain"/>
    <property type="evidence" value="ECO:0007669"/>
    <property type="project" value="InterPro"/>
</dbReference>
<evidence type="ECO:0000256" key="1">
    <source>
        <dbReference type="ARBA" id="ARBA00001970"/>
    </source>
</evidence>
<dbReference type="GO" id="GO:0046872">
    <property type="term" value="F:metal ion binding"/>
    <property type="evidence" value="ECO:0007669"/>
    <property type="project" value="UniProtKB-KW"/>
</dbReference>
<dbReference type="AlphaFoldDB" id="A0A937I6R5"/>
<keyword evidence="4" id="KW-1003">Cell membrane</keyword>
<comment type="similarity">
    <text evidence="12">Belongs to the cytochrome b561 family.</text>
</comment>
<keyword evidence="8" id="KW-0249">Electron transport</keyword>
<evidence type="ECO:0000256" key="7">
    <source>
        <dbReference type="ARBA" id="ARBA00022723"/>
    </source>
</evidence>
<dbReference type="GO" id="GO:0020037">
    <property type="term" value="F:heme binding"/>
    <property type="evidence" value="ECO:0007669"/>
    <property type="project" value="TreeGrafter"/>
</dbReference>
<keyword evidence="11 13" id="KW-0472">Membrane</keyword>
<evidence type="ECO:0000256" key="13">
    <source>
        <dbReference type="SAM" id="Phobius"/>
    </source>
</evidence>
<feature type="transmembrane region" description="Helical" evidence="13">
    <location>
        <begin position="12"/>
        <end position="28"/>
    </location>
</feature>
<keyword evidence="10" id="KW-0408">Iron</keyword>
<keyword evidence="9 13" id="KW-1133">Transmembrane helix</keyword>
<evidence type="ECO:0000256" key="9">
    <source>
        <dbReference type="ARBA" id="ARBA00022989"/>
    </source>
</evidence>
<feature type="transmembrane region" description="Helical" evidence="13">
    <location>
        <begin position="48"/>
        <end position="68"/>
    </location>
</feature>
<dbReference type="InterPro" id="IPR016174">
    <property type="entry name" value="Di-haem_cyt_TM"/>
</dbReference>
<evidence type="ECO:0000256" key="12">
    <source>
        <dbReference type="ARBA" id="ARBA00037975"/>
    </source>
</evidence>
<dbReference type="PANTHER" id="PTHR30529:SF1">
    <property type="entry name" value="CYTOCHROME B561 HOMOLOG 2"/>
    <property type="match status" value="1"/>
</dbReference>
<evidence type="ECO:0000256" key="5">
    <source>
        <dbReference type="ARBA" id="ARBA00022617"/>
    </source>
</evidence>
<evidence type="ECO:0000259" key="14">
    <source>
        <dbReference type="Pfam" id="PF01292"/>
    </source>
</evidence>
<evidence type="ECO:0000256" key="8">
    <source>
        <dbReference type="ARBA" id="ARBA00022982"/>
    </source>
</evidence>
<evidence type="ECO:0000256" key="2">
    <source>
        <dbReference type="ARBA" id="ARBA00004651"/>
    </source>
</evidence>
<reference evidence="15" key="1">
    <citation type="submission" date="2020-10" db="EMBL/GenBank/DDBJ databases">
        <title>Microbiome of the Black Sea water column analyzed by genome centric metagenomics.</title>
        <authorList>
            <person name="Cabello-Yeves P.J."/>
            <person name="Callieri C."/>
            <person name="Picazo A."/>
            <person name="Mehrshad M."/>
            <person name="Haro-Moreno J.M."/>
            <person name="Roda-Garcia J."/>
            <person name="Dzembekova N."/>
            <person name="Slabakova V."/>
            <person name="Slabakova N."/>
            <person name="Moncheva S."/>
            <person name="Rodriguez-Valera F."/>
        </authorList>
    </citation>
    <scope>NUCLEOTIDE SEQUENCE</scope>
    <source>
        <strain evidence="15">BS307-5m-G49</strain>
    </source>
</reference>
<keyword evidence="7" id="KW-0479">Metal-binding</keyword>
<feature type="domain" description="Cytochrome b561 bacterial/Ni-hydrogenase" evidence="14">
    <location>
        <begin position="5"/>
        <end position="171"/>
    </location>
</feature>
<comment type="caution">
    <text evidence="15">The sequence shown here is derived from an EMBL/GenBank/DDBJ whole genome shotgun (WGS) entry which is preliminary data.</text>
</comment>
<evidence type="ECO:0000313" key="16">
    <source>
        <dbReference type="Proteomes" id="UP000744438"/>
    </source>
</evidence>
<name>A0A937I6R5_9GAMM</name>
<proteinExistence type="inferred from homology"/>
<dbReference type="InterPro" id="IPR052168">
    <property type="entry name" value="Cytochrome_b561_oxidase"/>
</dbReference>
<dbReference type="SUPFAM" id="SSF81342">
    <property type="entry name" value="Transmembrane di-heme cytochromes"/>
    <property type="match status" value="1"/>
</dbReference>
<evidence type="ECO:0000313" key="15">
    <source>
        <dbReference type="EMBL" id="MBL6811421.1"/>
    </source>
</evidence>
<dbReference type="PANTHER" id="PTHR30529">
    <property type="entry name" value="CYTOCHROME B561"/>
    <property type="match status" value="1"/>
</dbReference>
<dbReference type="Proteomes" id="UP000744438">
    <property type="component" value="Unassembled WGS sequence"/>
</dbReference>
<feature type="transmembrane region" description="Helical" evidence="13">
    <location>
        <begin position="143"/>
        <end position="162"/>
    </location>
</feature>
<dbReference type="EMBL" id="JADHQC010000002">
    <property type="protein sequence ID" value="MBL6811421.1"/>
    <property type="molecule type" value="Genomic_DNA"/>
</dbReference>
<feature type="transmembrane region" description="Helical" evidence="13">
    <location>
        <begin position="89"/>
        <end position="109"/>
    </location>
</feature>
<dbReference type="Gene3D" id="1.20.950.20">
    <property type="entry name" value="Transmembrane di-heme cytochromes, Chain C"/>
    <property type="match status" value="1"/>
</dbReference>
<dbReference type="GO" id="GO:0005886">
    <property type="term" value="C:plasma membrane"/>
    <property type="evidence" value="ECO:0007669"/>
    <property type="project" value="UniProtKB-SubCell"/>
</dbReference>
<comment type="cofactor">
    <cofactor evidence="1">
        <name>heme b</name>
        <dbReference type="ChEBI" id="CHEBI:60344"/>
    </cofactor>
</comment>
<evidence type="ECO:0000256" key="11">
    <source>
        <dbReference type="ARBA" id="ARBA00023136"/>
    </source>
</evidence>
<protein>
    <submittedName>
        <fullName evidence="15">Cytochrome b</fullName>
    </submittedName>
</protein>